<comment type="similarity">
    <text evidence="2">Belongs to the autoinducer-2 exporter (AI-2E) (TC 2.A.86) family.</text>
</comment>
<evidence type="ECO:0000256" key="4">
    <source>
        <dbReference type="ARBA" id="ARBA00022989"/>
    </source>
</evidence>
<dbReference type="EMBL" id="LNQN01000002">
    <property type="protein sequence ID" value="KSU83818.1"/>
    <property type="molecule type" value="Genomic_DNA"/>
</dbReference>
<keyword evidence="4 6" id="KW-1133">Transmembrane helix</keyword>
<feature type="transmembrane region" description="Helical" evidence="6">
    <location>
        <begin position="244"/>
        <end position="263"/>
    </location>
</feature>
<evidence type="ECO:0000256" key="2">
    <source>
        <dbReference type="ARBA" id="ARBA00009773"/>
    </source>
</evidence>
<feature type="transmembrane region" description="Helical" evidence="6">
    <location>
        <begin position="221"/>
        <end position="238"/>
    </location>
</feature>
<dbReference type="GO" id="GO:0016020">
    <property type="term" value="C:membrane"/>
    <property type="evidence" value="ECO:0007669"/>
    <property type="project" value="UniProtKB-SubCell"/>
</dbReference>
<dbReference type="PANTHER" id="PTHR21716">
    <property type="entry name" value="TRANSMEMBRANE PROTEIN"/>
    <property type="match status" value="1"/>
</dbReference>
<name>A0A0V8JA87_9BACL</name>
<evidence type="ECO:0008006" key="9">
    <source>
        <dbReference type="Google" id="ProtNLM"/>
    </source>
</evidence>
<feature type="transmembrane region" description="Helical" evidence="6">
    <location>
        <begin position="9"/>
        <end position="27"/>
    </location>
</feature>
<dbReference type="Proteomes" id="UP000054099">
    <property type="component" value="Unassembled WGS sequence"/>
</dbReference>
<evidence type="ECO:0000256" key="5">
    <source>
        <dbReference type="ARBA" id="ARBA00023136"/>
    </source>
</evidence>
<dbReference type="InterPro" id="IPR002549">
    <property type="entry name" value="AI-2E-like"/>
</dbReference>
<dbReference type="RefSeq" id="WP_061972681.1">
    <property type="nucleotide sequence ID" value="NZ_FMAV01000002.1"/>
</dbReference>
<keyword evidence="5 6" id="KW-0472">Membrane</keyword>
<evidence type="ECO:0000256" key="3">
    <source>
        <dbReference type="ARBA" id="ARBA00022692"/>
    </source>
</evidence>
<organism evidence="7 8">
    <name type="scientific">Fictibacillus enclensis</name>
    <dbReference type="NCBI Taxonomy" id="1017270"/>
    <lineage>
        <taxon>Bacteria</taxon>
        <taxon>Bacillati</taxon>
        <taxon>Bacillota</taxon>
        <taxon>Bacilli</taxon>
        <taxon>Bacillales</taxon>
        <taxon>Fictibacillaceae</taxon>
        <taxon>Fictibacillus</taxon>
    </lineage>
</organism>
<comment type="caution">
    <text evidence="7">The sequence shown here is derived from an EMBL/GenBank/DDBJ whole genome shotgun (WGS) entry which is preliminary data.</text>
</comment>
<evidence type="ECO:0000256" key="6">
    <source>
        <dbReference type="SAM" id="Phobius"/>
    </source>
</evidence>
<proteinExistence type="inferred from homology"/>
<sequence>MQRENYIKWIIRLSLLVLLFLCGWLLLKLAPFWVPVLTILKAVLFPFFIAVFITYLLHPLVEILHRKGMPRSLSILCIYLLFFGGTGYALYKGIPYMILQIRELASNLPTISKTYQSWLLEVDHHTSSLPKSIHLRIEDYIHSGERYLQKSAANVIGSIKKLVDYFFVLIIIPFLVFYFLKDIDGIKRVCWYLTPQKWRREGRQVLKEIDGSLGGYIRGQLLVGTLLGAAAMLALWLAGMPYPIILGIIIAITDIIPYFGPILGAVPVIFIAFTISVKMVLIVAGIMLVLQFIEGNILGPLIVGKSLHIHPALIIMALLAGGEIGGVAGLILAVPVFSIMKVIIVHIRNHRLQAKIDKMP</sequence>
<feature type="transmembrane region" description="Helical" evidence="6">
    <location>
        <begin position="73"/>
        <end position="91"/>
    </location>
</feature>
<comment type="subcellular location">
    <subcellularLocation>
        <location evidence="1">Membrane</location>
        <topology evidence="1">Multi-pass membrane protein</topology>
    </subcellularLocation>
</comment>
<dbReference type="PANTHER" id="PTHR21716:SF15">
    <property type="entry name" value="TRANSPORT PROTEIN YRRI-RELATED"/>
    <property type="match status" value="1"/>
</dbReference>
<keyword evidence="3 6" id="KW-0812">Transmembrane</keyword>
<dbReference type="AlphaFoldDB" id="A0A0V8JA87"/>
<dbReference type="Pfam" id="PF01594">
    <property type="entry name" value="AI-2E_transport"/>
    <property type="match status" value="1"/>
</dbReference>
<dbReference type="OrthoDB" id="9793390at2"/>
<feature type="transmembrane region" description="Helical" evidence="6">
    <location>
        <begin position="313"/>
        <end position="344"/>
    </location>
</feature>
<feature type="transmembrane region" description="Helical" evidence="6">
    <location>
        <begin position="162"/>
        <end position="180"/>
    </location>
</feature>
<evidence type="ECO:0000313" key="7">
    <source>
        <dbReference type="EMBL" id="KSU83818.1"/>
    </source>
</evidence>
<evidence type="ECO:0000313" key="8">
    <source>
        <dbReference type="Proteomes" id="UP000054099"/>
    </source>
</evidence>
<reference evidence="7 8" key="1">
    <citation type="journal article" date="2014" name="Antonie Van Leeuwenhoek">
        <title>Fictibacillus enclensis sp. nov., isolated from marine sediment.</title>
        <authorList>
            <person name="Dastager S.G."/>
            <person name="Mawlankar R."/>
            <person name="Srinivasan K."/>
            <person name="Tang S.K."/>
            <person name="Lee J.C."/>
            <person name="Ramana V.V."/>
            <person name="Shouche Y.S."/>
        </authorList>
    </citation>
    <scope>NUCLEOTIDE SEQUENCE [LARGE SCALE GENOMIC DNA]</scope>
    <source>
        <strain evidence="7 8">NIO-1003</strain>
    </source>
</reference>
<evidence type="ECO:0000256" key="1">
    <source>
        <dbReference type="ARBA" id="ARBA00004141"/>
    </source>
</evidence>
<dbReference type="GO" id="GO:0055085">
    <property type="term" value="P:transmembrane transport"/>
    <property type="evidence" value="ECO:0007669"/>
    <property type="project" value="TreeGrafter"/>
</dbReference>
<keyword evidence="8" id="KW-1185">Reference proteome</keyword>
<gene>
    <name evidence="7" type="ORF">AS030_14895</name>
</gene>
<accession>A0A0V8JA87</accession>
<feature type="transmembrane region" description="Helical" evidence="6">
    <location>
        <begin position="39"/>
        <end position="61"/>
    </location>
</feature>
<feature type="transmembrane region" description="Helical" evidence="6">
    <location>
        <begin position="270"/>
        <end position="293"/>
    </location>
</feature>
<protein>
    <recommendedName>
        <fullName evidence="9">Permease</fullName>
    </recommendedName>
</protein>